<dbReference type="PANTHER" id="PTHR43060:SF15">
    <property type="entry name" value="3-HYDROXYISOBUTYRATE DEHYDROGENASE-LIKE 1, MITOCHONDRIAL-RELATED"/>
    <property type="match status" value="1"/>
</dbReference>
<dbReference type="SUPFAM" id="SSF48179">
    <property type="entry name" value="6-phosphogluconate dehydrogenase C-terminal domain-like"/>
    <property type="match status" value="1"/>
</dbReference>
<dbReference type="InterPro" id="IPR036291">
    <property type="entry name" value="NAD(P)-bd_dom_sf"/>
</dbReference>
<evidence type="ECO:0000313" key="7">
    <source>
        <dbReference type="Proteomes" id="UP001597492"/>
    </source>
</evidence>
<dbReference type="Gene3D" id="3.40.50.720">
    <property type="entry name" value="NAD(P)-binding Rossmann-like Domain"/>
    <property type="match status" value="1"/>
</dbReference>
<keyword evidence="3" id="KW-0520">NAD</keyword>
<reference evidence="7" key="1">
    <citation type="journal article" date="2019" name="Int. J. Syst. Evol. Microbiol.">
        <title>The Global Catalogue of Microorganisms (GCM) 10K type strain sequencing project: providing services to taxonomists for standard genome sequencing and annotation.</title>
        <authorList>
            <consortium name="The Broad Institute Genomics Platform"/>
            <consortium name="The Broad Institute Genome Sequencing Center for Infectious Disease"/>
            <person name="Wu L."/>
            <person name="Ma J."/>
        </authorList>
    </citation>
    <scope>NUCLEOTIDE SEQUENCE [LARGE SCALE GENOMIC DNA]</scope>
    <source>
        <strain evidence="7">TISTR 1514</strain>
    </source>
</reference>
<comment type="caution">
    <text evidence="6">The sequence shown here is derived from an EMBL/GenBank/DDBJ whole genome shotgun (WGS) entry which is preliminary data.</text>
</comment>
<dbReference type="EMBL" id="JBHUNE010000003">
    <property type="protein sequence ID" value="MFD2757845.1"/>
    <property type="molecule type" value="Genomic_DNA"/>
</dbReference>
<dbReference type="PANTHER" id="PTHR43060">
    <property type="entry name" value="3-HYDROXYISOBUTYRATE DEHYDROGENASE-LIKE 1, MITOCHONDRIAL-RELATED"/>
    <property type="match status" value="1"/>
</dbReference>
<evidence type="ECO:0000256" key="1">
    <source>
        <dbReference type="ARBA" id="ARBA00009080"/>
    </source>
</evidence>
<dbReference type="RefSeq" id="WP_083919548.1">
    <property type="nucleotide sequence ID" value="NZ_JBHUNE010000003.1"/>
</dbReference>
<dbReference type="Gene3D" id="1.10.1040.10">
    <property type="entry name" value="N-(1-d-carboxylethyl)-l-norvaline Dehydrogenase, domain 2"/>
    <property type="match status" value="1"/>
</dbReference>
<dbReference type="InterPro" id="IPR008927">
    <property type="entry name" value="6-PGluconate_DH-like_C_sf"/>
</dbReference>
<evidence type="ECO:0000259" key="5">
    <source>
        <dbReference type="Pfam" id="PF14833"/>
    </source>
</evidence>
<comment type="similarity">
    <text evidence="1">Belongs to the HIBADH-related family.</text>
</comment>
<dbReference type="EC" id="1.1.-.-" evidence="6"/>
<dbReference type="Proteomes" id="UP001597492">
    <property type="component" value="Unassembled WGS sequence"/>
</dbReference>
<dbReference type="InterPro" id="IPR013328">
    <property type="entry name" value="6PGD_dom2"/>
</dbReference>
<sequence length="303" mass="31397">MTAPTPRRIGMVGAGVMGLPLARRLTDAGYGPLVWVRDPTKRQRLEAEGFAATTDRSGLRGSDVVVSCLLDEQAVREVYFGPDGLASLLEPGSLIIEHATLAPEFAIETAASLARLGIRFADAPVSGGPAGAEQGTLSAMVGCAEEDFDEIEALLRHTCASVVHAGSVGAGETLKLVNQFLVAAHSVAAAEAAALLRHANIAADVALQALTGGWASSRRLELQLVDSMTDAFTPDGAGLTKFEKDLHHVHELVSRSGVRSALLPSIEASWFAASAAHPDAAFAALVTSSLPAAAAESDTNETN</sequence>
<feature type="domain" description="3-hydroxyisobutyrate dehydrogenase-like NAD-binding" evidence="5">
    <location>
        <begin position="169"/>
        <end position="286"/>
    </location>
</feature>
<dbReference type="InterPro" id="IPR015815">
    <property type="entry name" value="HIBADH-related"/>
</dbReference>
<dbReference type="GO" id="GO:0016491">
    <property type="term" value="F:oxidoreductase activity"/>
    <property type="evidence" value="ECO:0007669"/>
    <property type="project" value="UniProtKB-KW"/>
</dbReference>
<evidence type="ECO:0000259" key="4">
    <source>
        <dbReference type="Pfam" id="PF03446"/>
    </source>
</evidence>
<proteinExistence type="inferred from homology"/>
<dbReference type="SUPFAM" id="SSF51735">
    <property type="entry name" value="NAD(P)-binding Rossmann-fold domains"/>
    <property type="match status" value="1"/>
</dbReference>
<accession>A0ABW5UWP7</accession>
<dbReference type="PIRSF" id="PIRSF000103">
    <property type="entry name" value="HIBADH"/>
    <property type="match status" value="1"/>
</dbReference>
<name>A0ABW5UWP7_9MICO</name>
<protein>
    <submittedName>
        <fullName evidence="6">NAD(P)-dependent oxidoreductase</fullName>
        <ecNumber evidence="6">1.1.-.-</ecNumber>
    </submittedName>
</protein>
<organism evidence="6 7">
    <name type="scientific">Gulosibacter faecalis</name>
    <dbReference type="NCBI Taxonomy" id="272240"/>
    <lineage>
        <taxon>Bacteria</taxon>
        <taxon>Bacillati</taxon>
        <taxon>Actinomycetota</taxon>
        <taxon>Actinomycetes</taxon>
        <taxon>Micrococcales</taxon>
        <taxon>Microbacteriaceae</taxon>
        <taxon>Gulosibacter</taxon>
    </lineage>
</organism>
<keyword evidence="7" id="KW-1185">Reference proteome</keyword>
<evidence type="ECO:0000256" key="3">
    <source>
        <dbReference type="ARBA" id="ARBA00023027"/>
    </source>
</evidence>
<evidence type="ECO:0000256" key="2">
    <source>
        <dbReference type="ARBA" id="ARBA00023002"/>
    </source>
</evidence>
<dbReference type="Pfam" id="PF03446">
    <property type="entry name" value="NAD_binding_2"/>
    <property type="match status" value="1"/>
</dbReference>
<evidence type="ECO:0000313" key="6">
    <source>
        <dbReference type="EMBL" id="MFD2757845.1"/>
    </source>
</evidence>
<keyword evidence="2 6" id="KW-0560">Oxidoreductase</keyword>
<gene>
    <name evidence="6" type="ORF">ACFSW7_05580</name>
</gene>
<dbReference type="InterPro" id="IPR006115">
    <property type="entry name" value="6PGDH_NADP-bd"/>
</dbReference>
<feature type="domain" description="6-phosphogluconate dehydrogenase NADP-binding" evidence="4">
    <location>
        <begin position="8"/>
        <end position="166"/>
    </location>
</feature>
<dbReference type="InterPro" id="IPR029154">
    <property type="entry name" value="HIBADH-like_NADP-bd"/>
</dbReference>
<dbReference type="Pfam" id="PF14833">
    <property type="entry name" value="NAD_binding_11"/>
    <property type="match status" value="1"/>
</dbReference>